<protein>
    <submittedName>
        <fullName evidence="4">Uncharacterized protein</fullName>
    </submittedName>
</protein>
<dbReference type="GO" id="GO:0000993">
    <property type="term" value="F:RNA polymerase II complex binding"/>
    <property type="evidence" value="ECO:0007669"/>
    <property type="project" value="TreeGrafter"/>
</dbReference>
<evidence type="ECO:0000313" key="5">
    <source>
        <dbReference type="Proteomes" id="UP001385951"/>
    </source>
</evidence>
<dbReference type="GO" id="GO:0006355">
    <property type="term" value="P:regulation of DNA-templated transcription"/>
    <property type="evidence" value="ECO:0007669"/>
    <property type="project" value="InterPro"/>
</dbReference>
<proteinExistence type="predicted"/>
<dbReference type="PANTHER" id="PTHR14027">
    <property type="entry name" value="RNA POLYMERASE-ASSOCIATED PROTEIN CTR9"/>
    <property type="match status" value="1"/>
</dbReference>
<evidence type="ECO:0000256" key="1">
    <source>
        <dbReference type="ARBA" id="ARBA00022737"/>
    </source>
</evidence>
<evidence type="ECO:0000256" key="3">
    <source>
        <dbReference type="PROSITE-ProRule" id="PRU00339"/>
    </source>
</evidence>
<dbReference type="PANTHER" id="PTHR14027:SF2">
    <property type="entry name" value="RNA POLYMERASE-ASSOCIATED PROTEIN CTR9 HOMOLOG"/>
    <property type="match status" value="1"/>
</dbReference>
<comment type="caution">
    <text evidence="4">The sequence shown here is derived from an EMBL/GenBank/DDBJ whole genome shotgun (WGS) entry which is preliminary data.</text>
</comment>
<organism evidence="4 5">
    <name type="scientific">Cerrena zonata</name>
    <dbReference type="NCBI Taxonomy" id="2478898"/>
    <lineage>
        <taxon>Eukaryota</taxon>
        <taxon>Fungi</taxon>
        <taxon>Dikarya</taxon>
        <taxon>Basidiomycota</taxon>
        <taxon>Agaricomycotina</taxon>
        <taxon>Agaricomycetes</taxon>
        <taxon>Polyporales</taxon>
        <taxon>Cerrenaceae</taxon>
        <taxon>Cerrena</taxon>
    </lineage>
</organism>
<reference evidence="4 5" key="1">
    <citation type="submission" date="2022-09" db="EMBL/GenBank/DDBJ databases">
        <authorList>
            <person name="Palmer J.M."/>
        </authorList>
    </citation>
    <scope>NUCLEOTIDE SEQUENCE [LARGE SCALE GENOMIC DNA]</scope>
    <source>
        <strain evidence="4 5">DSM 7382</strain>
    </source>
</reference>
<dbReference type="EMBL" id="JASBNA010000049">
    <property type="protein sequence ID" value="KAK7680488.1"/>
    <property type="molecule type" value="Genomic_DNA"/>
</dbReference>
<dbReference type="AlphaFoldDB" id="A0AAW0FHD2"/>
<dbReference type="GO" id="GO:0016593">
    <property type="term" value="C:Cdc73/Paf1 complex"/>
    <property type="evidence" value="ECO:0007669"/>
    <property type="project" value="TreeGrafter"/>
</dbReference>
<dbReference type="InterPro" id="IPR031101">
    <property type="entry name" value="Ctr9"/>
</dbReference>
<evidence type="ECO:0000256" key="2">
    <source>
        <dbReference type="ARBA" id="ARBA00022803"/>
    </source>
</evidence>
<sequence length="158" mass="17751">MEDATDISFYLGKQAVESIGNLDIPLSNGQIVSINLVNELPDDPNELISFLETENCPKKYWIAVGQAYAQSNKLDDAVKLITKALTLKQFNEKDKVSLNSFLSWVYLKYASKGINKQENLTNASDLINKINSMDNANVSNILAREMRLTMLCKPLIDY</sequence>
<name>A0AAW0FHD2_9APHY</name>
<keyword evidence="2 3" id="KW-0802">TPR repeat</keyword>
<keyword evidence="1" id="KW-0677">Repeat</keyword>
<dbReference type="PROSITE" id="PS50005">
    <property type="entry name" value="TPR"/>
    <property type="match status" value="1"/>
</dbReference>
<feature type="repeat" description="TPR" evidence="3">
    <location>
        <begin position="58"/>
        <end position="91"/>
    </location>
</feature>
<dbReference type="InterPro" id="IPR019734">
    <property type="entry name" value="TPR_rpt"/>
</dbReference>
<accession>A0AAW0FHD2</accession>
<evidence type="ECO:0000313" key="4">
    <source>
        <dbReference type="EMBL" id="KAK7680488.1"/>
    </source>
</evidence>
<keyword evidence="5" id="KW-1185">Reference proteome</keyword>
<gene>
    <name evidence="4" type="ORF">QCA50_016487</name>
</gene>
<dbReference type="GO" id="GO:0006368">
    <property type="term" value="P:transcription elongation by RNA polymerase II"/>
    <property type="evidence" value="ECO:0007669"/>
    <property type="project" value="TreeGrafter"/>
</dbReference>
<dbReference type="Proteomes" id="UP001385951">
    <property type="component" value="Unassembled WGS sequence"/>
</dbReference>